<keyword evidence="2" id="KW-0378">Hydrolase</keyword>
<reference evidence="4 5" key="1">
    <citation type="submission" date="2024-01" db="EMBL/GenBank/DDBJ databases">
        <title>A telomere-to-telomere, gap-free genome of sweet tea (Lithocarpus litseifolius).</title>
        <authorList>
            <person name="Zhou J."/>
        </authorList>
    </citation>
    <scope>NUCLEOTIDE SEQUENCE [LARGE SCALE GENOMIC DNA]</scope>
    <source>
        <strain evidence="4">Zhou-2022a</strain>
        <tissue evidence="4">Leaf</tissue>
    </source>
</reference>
<dbReference type="GO" id="GO:0005737">
    <property type="term" value="C:cytoplasm"/>
    <property type="evidence" value="ECO:0007669"/>
    <property type="project" value="TreeGrafter"/>
</dbReference>
<sequence>MLTMWRLAGYLAKIGLCEIEINGSKVEVFVADNSALAVTMINELKCSSHERRVVGIDYNNTPTGKVLILCIGAHCLIIKLSCLDCVPKTLKQFLADETYCFLGTGMSNIVQALQSDDIQCGTGIDVGYLFARILRKPNIEGCGLKELADEVGMHIEEPIGVCPDWNAIVFSMEQIKYAVHNANTSYVIVDKLLRKVDPNSDDDDT</sequence>
<dbReference type="SUPFAM" id="SSF53098">
    <property type="entry name" value="Ribonuclease H-like"/>
    <property type="match status" value="1"/>
</dbReference>
<comment type="caution">
    <text evidence="4">The sequence shown here is derived from an EMBL/GenBank/DDBJ whole genome shotgun (WGS) entry which is preliminary data.</text>
</comment>
<dbReference type="InterPro" id="IPR002562">
    <property type="entry name" value="3'-5'_exonuclease_dom"/>
</dbReference>
<dbReference type="AlphaFoldDB" id="A0AAW2DAS6"/>
<gene>
    <name evidence="4" type="ORF">SO802_013817</name>
</gene>
<feature type="domain" description="3'-5' exonuclease" evidence="3">
    <location>
        <begin position="74"/>
        <end position="196"/>
    </location>
</feature>
<dbReference type="GO" id="GO:0005634">
    <property type="term" value="C:nucleus"/>
    <property type="evidence" value="ECO:0007669"/>
    <property type="project" value="TreeGrafter"/>
</dbReference>
<accession>A0AAW2DAS6</accession>
<evidence type="ECO:0000256" key="2">
    <source>
        <dbReference type="ARBA" id="ARBA00022801"/>
    </source>
</evidence>
<dbReference type="Proteomes" id="UP001459277">
    <property type="component" value="Unassembled WGS sequence"/>
</dbReference>
<dbReference type="EMBL" id="JAZDWU010000004">
    <property type="protein sequence ID" value="KAL0006256.1"/>
    <property type="molecule type" value="Genomic_DNA"/>
</dbReference>
<evidence type="ECO:0000259" key="3">
    <source>
        <dbReference type="Pfam" id="PF01612"/>
    </source>
</evidence>
<keyword evidence="5" id="KW-1185">Reference proteome</keyword>
<keyword evidence="1" id="KW-0540">Nuclease</keyword>
<evidence type="ECO:0000313" key="5">
    <source>
        <dbReference type="Proteomes" id="UP001459277"/>
    </source>
</evidence>
<dbReference type="InterPro" id="IPR036397">
    <property type="entry name" value="RNaseH_sf"/>
</dbReference>
<evidence type="ECO:0000256" key="1">
    <source>
        <dbReference type="ARBA" id="ARBA00022722"/>
    </source>
</evidence>
<protein>
    <recommendedName>
        <fullName evidence="3">3'-5' exonuclease domain-containing protein</fullName>
    </recommendedName>
</protein>
<dbReference type="PANTHER" id="PTHR13620:SF121">
    <property type="entry name" value="EMB|CAB82946.1-RELATED"/>
    <property type="match status" value="1"/>
</dbReference>
<dbReference type="GO" id="GO:0003676">
    <property type="term" value="F:nucleic acid binding"/>
    <property type="evidence" value="ECO:0007669"/>
    <property type="project" value="InterPro"/>
</dbReference>
<dbReference type="GO" id="GO:0008408">
    <property type="term" value="F:3'-5' exonuclease activity"/>
    <property type="evidence" value="ECO:0007669"/>
    <property type="project" value="InterPro"/>
</dbReference>
<dbReference type="InterPro" id="IPR051132">
    <property type="entry name" value="3-5_Exonuclease_domain"/>
</dbReference>
<dbReference type="GO" id="GO:0006139">
    <property type="term" value="P:nucleobase-containing compound metabolic process"/>
    <property type="evidence" value="ECO:0007669"/>
    <property type="project" value="InterPro"/>
</dbReference>
<organism evidence="4 5">
    <name type="scientific">Lithocarpus litseifolius</name>
    <dbReference type="NCBI Taxonomy" id="425828"/>
    <lineage>
        <taxon>Eukaryota</taxon>
        <taxon>Viridiplantae</taxon>
        <taxon>Streptophyta</taxon>
        <taxon>Embryophyta</taxon>
        <taxon>Tracheophyta</taxon>
        <taxon>Spermatophyta</taxon>
        <taxon>Magnoliopsida</taxon>
        <taxon>eudicotyledons</taxon>
        <taxon>Gunneridae</taxon>
        <taxon>Pentapetalae</taxon>
        <taxon>rosids</taxon>
        <taxon>fabids</taxon>
        <taxon>Fagales</taxon>
        <taxon>Fagaceae</taxon>
        <taxon>Lithocarpus</taxon>
    </lineage>
</organism>
<dbReference type="InterPro" id="IPR012337">
    <property type="entry name" value="RNaseH-like_sf"/>
</dbReference>
<dbReference type="PANTHER" id="PTHR13620">
    <property type="entry name" value="3-5 EXONUCLEASE"/>
    <property type="match status" value="1"/>
</dbReference>
<dbReference type="Pfam" id="PF01612">
    <property type="entry name" value="DNA_pol_A_exo1"/>
    <property type="match status" value="1"/>
</dbReference>
<evidence type="ECO:0000313" key="4">
    <source>
        <dbReference type="EMBL" id="KAL0006256.1"/>
    </source>
</evidence>
<dbReference type="Gene3D" id="3.30.420.10">
    <property type="entry name" value="Ribonuclease H-like superfamily/Ribonuclease H"/>
    <property type="match status" value="1"/>
</dbReference>
<proteinExistence type="predicted"/>
<name>A0AAW2DAS6_9ROSI</name>